<dbReference type="EMBL" id="SJOL01007351">
    <property type="protein sequence ID" value="TGZ62916.1"/>
    <property type="molecule type" value="Genomic_DNA"/>
</dbReference>
<dbReference type="AlphaFoldDB" id="A0A4S2LJ71"/>
<reference evidence="2 3" key="1">
    <citation type="journal article" date="2019" name="BMC Genomics">
        <title>New insights from Opisthorchis felineus genome: update on genomics of the epidemiologically important liver flukes.</title>
        <authorList>
            <person name="Ershov N.I."/>
            <person name="Mordvinov V.A."/>
            <person name="Prokhortchouk E.B."/>
            <person name="Pakharukova M.Y."/>
            <person name="Gunbin K.V."/>
            <person name="Ustyantsev K."/>
            <person name="Genaev M.A."/>
            <person name="Blinov A.G."/>
            <person name="Mazur A."/>
            <person name="Boulygina E."/>
            <person name="Tsygankova S."/>
            <person name="Khrameeva E."/>
            <person name="Chekanov N."/>
            <person name="Fan G."/>
            <person name="Xiao A."/>
            <person name="Zhang H."/>
            <person name="Xu X."/>
            <person name="Yang H."/>
            <person name="Solovyev V."/>
            <person name="Lee S.M."/>
            <person name="Liu X."/>
            <person name="Afonnikov D.A."/>
            <person name="Skryabin K.G."/>
        </authorList>
    </citation>
    <scope>NUCLEOTIDE SEQUENCE [LARGE SCALE GENOMIC DNA]</scope>
    <source>
        <strain evidence="2">AK-0245</strain>
        <tissue evidence="2">Whole organism</tissue>
    </source>
</reference>
<comment type="caution">
    <text evidence="2">The sequence shown here is derived from an EMBL/GenBank/DDBJ whole genome shotgun (WGS) entry which is preliminary data.</text>
</comment>
<evidence type="ECO:0000256" key="1">
    <source>
        <dbReference type="SAM" id="MobiDB-lite"/>
    </source>
</evidence>
<name>A0A4S2LJ71_OPIFE</name>
<organism evidence="2 3">
    <name type="scientific">Opisthorchis felineus</name>
    <dbReference type="NCBI Taxonomy" id="147828"/>
    <lineage>
        <taxon>Eukaryota</taxon>
        <taxon>Metazoa</taxon>
        <taxon>Spiralia</taxon>
        <taxon>Lophotrochozoa</taxon>
        <taxon>Platyhelminthes</taxon>
        <taxon>Trematoda</taxon>
        <taxon>Digenea</taxon>
        <taxon>Opisthorchiida</taxon>
        <taxon>Opisthorchiata</taxon>
        <taxon>Opisthorchiidae</taxon>
        <taxon>Opisthorchis</taxon>
    </lineage>
</organism>
<evidence type="ECO:0000313" key="3">
    <source>
        <dbReference type="Proteomes" id="UP000308267"/>
    </source>
</evidence>
<sequence>MPPGNPGSYSLHLLNGGGPTVPMGSGYLLGNNSGVHQPPTTPIQPIGAKQRRQIASNAVPLAGAYLTSTTNGPNSFSSSTLNNPPTAIHPQAPSLHQPSDQNFLMFVNLFQRQQ</sequence>
<feature type="compositionally biased region" description="Polar residues" evidence="1">
    <location>
        <begin position="70"/>
        <end position="85"/>
    </location>
</feature>
<accession>A0A4S2LJ71</accession>
<gene>
    <name evidence="2" type="ORF">CRM22_007171</name>
</gene>
<feature type="region of interest" description="Disordered" evidence="1">
    <location>
        <begin position="70"/>
        <end position="98"/>
    </location>
</feature>
<keyword evidence="3" id="KW-1185">Reference proteome</keyword>
<feature type="region of interest" description="Disordered" evidence="1">
    <location>
        <begin position="28"/>
        <end position="48"/>
    </location>
</feature>
<protein>
    <submittedName>
        <fullName evidence="2">Uncharacterized protein</fullName>
    </submittedName>
</protein>
<proteinExistence type="predicted"/>
<evidence type="ECO:0000313" key="2">
    <source>
        <dbReference type="EMBL" id="TGZ62916.1"/>
    </source>
</evidence>
<dbReference type="Proteomes" id="UP000308267">
    <property type="component" value="Unassembled WGS sequence"/>
</dbReference>